<evidence type="ECO:0000259" key="10">
    <source>
        <dbReference type="PROSITE" id="PS50885"/>
    </source>
</evidence>
<dbReference type="SUPFAM" id="SSF158472">
    <property type="entry name" value="HAMP domain-like"/>
    <property type="match status" value="1"/>
</dbReference>
<dbReference type="OrthoDB" id="9809766at2"/>
<dbReference type="EMBL" id="FORH01000008">
    <property type="protein sequence ID" value="SFK00946.1"/>
    <property type="molecule type" value="Genomic_DNA"/>
</dbReference>
<feature type="transmembrane region" description="Helical" evidence="8">
    <location>
        <begin position="194"/>
        <end position="213"/>
    </location>
</feature>
<dbReference type="InterPro" id="IPR050736">
    <property type="entry name" value="Sensor_HK_Regulatory"/>
</dbReference>
<dbReference type="CDD" id="cd00082">
    <property type="entry name" value="HisKA"/>
    <property type="match status" value="1"/>
</dbReference>
<sequence length="530" mass="57431">MLRHGSLKARLGIGAGLLGLATLLTAGLLTVGMAQVSKRVEIALASERRLEQYSALSTQVSTYYIVVAELIQSGLSPEARGQRTEVLAATLGQSFATLRAGLDAEVASAARAGLDAQSRRAARSLTIARMEALLETTQSGLTAPTADPVRLRAYLDGFASGIDPLLSEAVNEEKRLRAAILTGIEALRQRLTRLAIGIGVAAVLLSFAFYFRLVRPELRRLDLLRDAAKRIGQEDFSIALPDAGQDEIGQLSTETNRMAQTLATRAGQVAADRAALNETIRQRTEDLRAAKTRLERIDEDRRRFFADISHELRTPLTVILMEAQLGKAGAPEPEQAFATIEERATRLNRRIDDLLRIARSETGQLTLEEQALDLAQLTREATAETRAEIVNAGMELSLSEFEPLPVTGDRNWLRQVIVGLLRNTIRHGRSGGLIRLEARRQGPCCEIAILDNGPGVAPEDQARIFDRFAQGGDGRGASHRQGFGLGLALAHWVVAQQGGEIAIESPLPPERALGAGAGSKFTVRMPLRMG</sequence>
<feature type="domain" description="Histidine kinase" evidence="9">
    <location>
        <begin position="307"/>
        <end position="529"/>
    </location>
</feature>
<evidence type="ECO:0000256" key="1">
    <source>
        <dbReference type="ARBA" id="ARBA00000085"/>
    </source>
</evidence>
<dbReference type="SUPFAM" id="SSF55874">
    <property type="entry name" value="ATPase domain of HSP90 chaperone/DNA topoisomerase II/histidine kinase"/>
    <property type="match status" value="1"/>
</dbReference>
<organism evidence="11 12">
    <name type="scientific">Celeribacter neptunius</name>
    <dbReference type="NCBI Taxonomy" id="588602"/>
    <lineage>
        <taxon>Bacteria</taxon>
        <taxon>Pseudomonadati</taxon>
        <taxon>Pseudomonadota</taxon>
        <taxon>Alphaproteobacteria</taxon>
        <taxon>Rhodobacterales</taxon>
        <taxon>Roseobacteraceae</taxon>
        <taxon>Celeribacter</taxon>
    </lineage>
</organism>
<evidence type="ECO:0000313" key="12">
    <source>
        <dbReference type="Proteomes" id="UP000199630"/>
    </source>
</evidence>
<dbReference type="InterPro" id="IPR005467">
    <property type="entry name" value="His_kinase_dom"/>
</dbReference>
<evidence type="ECO:0000256" key="3">
    <source>
        <dbReference type="ARBA" id="ARBA00012438"/>
    </source>
</evidence>
<keyword evidence="6" id="KW-0418">Kinase</keyword>
<dbReference type="CDD" id="cd06225">
    <property type="entry name" value="HAMP"/>
    <property type="match status" value="1"/>
</dbReference>
<evidence type="ECO:0000313" key="11">
    <source>
        <dbReference type="EMBL" id="SFK00946.1"/>
    </source>
</evidence>
<dbReference type="InterPro" id="IPR036890">
    <property type="entry name" value="HATPase_C_sf"/>
</dbReference>
<dbReference type="Pfam" id="PF02518">
    <property type="entry name" value="HATPase_c"/>
    <property type="match status" value="1"/>
</dbReference>
<name>A0A1I3W377_9RHOB</name>
<dbReference type="SMART" id="SM00387">
    <property type="entry name" value="HATPase_c"/>
    <property type="match status" value="1"/>
</dbReference>
<gene>
    <name evidence="11" type="ORF">SAMN04487991_3510</name>
</gene>
<dbReference type="PANTHER" id="PTHR43711:SF1">
    <property type="entry name" value="HISTIDINE KINASE 1"/>
    <property type="match status" value="1"/>
</dbReference>
<dbReference type="SUPFAM" id="SSF47384">
    <property type="entry name" value="Homodimeric domain of signal transducing histidine kinase"/>
    <property type="match status" value="1"/>
</dbReference>
<feature type="domain" description="HAMP" evidence="10">
    <location>
        <begin position="215"/>
        <end position="267"/>
    </location>
</feature>
<dbReference type="STRING" id="588602.SAMN04487991_3510"/>
<keyword evidence="5" id="KW-0808">Transferase</keyword>
<dbReference type="InterPro" id="IPR004358">
    <property type="entry name" value="Sig_transdc_His_kin-like_C"/>
</dbReference>
<dbReference type="Pfam" id="PF00512">
    <property type="entry name" value="HisKA"/>
    <property type="match status" value="1"/>
</dbReference>
<keyword evidence="8" id="KW-0812">Transmembrane</keyword>
<evidence type="ECO:0000256" key="6">
    <source>
        <dbReference type="ARBA" id="ARBA00022777"/>
    </source>
</evidence>
<keyword evidence="8" id="KW-1133">Transmembrane helix</keyword>
<accession>A0A1I3W377</accession>
<evidence type="ECO:0000256" key="5">
    <source>
        <dbReference type="ARBA" id="ARBA00022679"/>
    </source>
</evidence>
<evidence type="ECO:0000256" key="4">
    <source>
        <dbReference type="ARBA" id="ARBA00022553"/>
    </source>
</evidence>
<dbReference type="GO" id="GO:0000155">
    <property type="term" value="F:phosphorelay sensor kinase activity"/>
    <property type="evidence" value="ECO:0007669"/>
    <property type="project" value="InterPro"/>
</dbReference>
<dbReference type="Pfam" id="PF00672">
    <property type="entry name" value="HAMP"/>
    <property type="match status" value="1"/>
</dbReference>
<dbReference type="PANTHER" id="PTHR43711">
    <property type="entry name" value="TWO-COMPONENT HISTIDINE KINASE"/>
    <property type="match status" value="1"/>
</dbReference>
<dbReference type="PROSITE" id="PS50885">
    <property type="entry name" value="HAMP"/>
    <property type="match status" value="1"/>
</dbReference>
<comment type="subcellular location">
    <subcellularLocation>
        <location evidence="2">Membrane</location>
    </subcellularLocation>
</comment>
<evidence type="ECO:0000256" key="7">
    <source>
        <dbReference type="ARBA" id="ARBA00023012"/>
    </source>
</evidence>
<proteinExistence type="predicted"/>
<dbReference type="AlphaFoldDB" id="A0A1I3W377"/>
<dbReference type="SMART" id="SM00304">
    <property type="entry name" value="HAMP"/>
    <property type="match status" value="1"/>
</dbReference>
<dbReference type="Gene3D" id="1.10.287.130">
    <property type="match status" value="1"/>
</dbReference>
<reference evidence="12" key="1">
    <citation type="submission" date="2016-10" db="EMBL/GenBank/DDBJ databases">
        <authorList>
            <person name="Varghese N."/>
            <person name="Submissions S."/>
        </authorList>
    </citation>
    <scope>NUCLEOTIDE SEQUENCE [LARGE SCALE GENOMIC DNA]</scope>
    <source>
        <strain evidence="12">DSM 26471</strain>
    </source>
</reference>
<dbReference type="InterPro" id="IPR003594">
    <property type="entry name" value="HATPase_dom"/>
</dbReference>
<dbReference type="PRINTS" id="PR00344">
    <property type="entry name" value="BCTRLSENSOR"/>
</dbReference>
<dbReference type="RefSeq" id="WP_090062017.1">
    <property type="nucleotide sequence ID" value="NZ_FORH01000008.1"/>
</dbReference>
<keyword evidence="12" id="KW-1185">Reference proteome</keyword>
<dbReference type="Gene3D" id="6.10.340.10">
    <property type="match status" value="1"/>
</dbReference>
<evidence type="ECO:0000256" key="8">
    <source>
        <dbReference type="SAM" id="Phobius"/>
    </source>
</evidence>
<keyword evidence="8" id="KW-0472">Membrane</keyword>
<dbReference type="Proteomes" id="UP000199630">
    <property type="component" value="Unassembled WGS sequence"/>
</dbReference>
<dbReference type="PROSITE" id="PS50109">
    <property type="entry name" value="HIS_KIN"/>
    <property type="match status" value="1"/>
</dbReference>
<keyword evidence="4" id="KW-0597">Phosphoprotein</keyword>
<protein>
    <recommendedName>
        <fullName evidence="3">histidine kinase</fullName>
        <ecNumber evidence="3">2.7.13.3</ecNumber>
    </recommendedName>
</protein>
<dbReference type="SMART" id="SM00388">
    <property type="entry name" value="HisKA"/>
    <property type="match status" value="1"/>
</dbReference>
<evidence type="ECO:0000259" key="9">
    <source>
        <dbReference type="PROSITE" id="PS50109"/>
    </source>
</evidence>
<dbReference type="EC" id="2.7.13.3" evidence="3"/>
<evidence type="ECO:0000256" key="2">
    <source>
        <dbReference type="ARBA" id="ARBA00004370"/>
    </source>
</evidence>
<dbReference type="Gene3D" id="3.30.565.10">
    <property type="entry name" value="Histidine kinase-like ATPase, C-terminal domain"/>
    <property type="match status" value="1"/>
</dbReference>
<dbReference type="InterPro" id="IPR003661">
    <property type="entry name" value="HisK_dim/P_dom"/>
</dbReference>
<comment type="catalytic activity">
    <reaction evidence="1">
        <text>ATP + protein L-histidine = ADP + protein N-phospho-L-histidine.</text>
        <dbReference type="EC" id="2.7.13.3"/>
    </reaction>
</comment>
<keyword evidence="7" id="KW-0902">Two-component regulatory system</keyword>
<dbReference type="InterPro" id="IPR003660">
    <property type="entry name" value="HAMP_dom"/>
</dbReference>
<dbReference type="InterPro" id="IPR036097">
    <property type="entry name" value="HisK_dim/P_sf"/>
</dbReference>
<dbReference type="GO" id="GO:0016020">
    <property type="term" value="C:membrane"/>
    <property type="evidence" value="ECO:0007669"/>
    <property type="project" value="UniProtKB-SubCell"/>
</dbReference>